<evidence type="ECO:0000256" key="1">
    <source>
        <dbReference type="SAM" id="MobiDB-lite"/>
    </source>
</evidence>
<accession>A0A7G6VTM0</accession>
<evidence type="ECO:0000313" key="2">
    <source>
        <dbReference type="EMBL" id="QNE05085.1"/>
    </source>
</evidence>
<protein>
    <submittedName>
        <fullName evidence="2">Uncharacterized protein</fullName>
    </submittedName>
</protein>
<sequence>MQNEFDYGESRAGEVIGKPTASNGGELAEAGISNTGSVQSIAQDAGANYVLARDIQLDPALHERRAFSDDDLARAGAVVAHEHLVAPFPVMERGNQLILLDGFVTLQAVIARDPDAMVKVVRVDEKDALAIRLADTRHRRKRESMAPARQALARHRTGVSQDAIAKELGVSAGNVSQMISAAEAEEEFEGLADLLIDRSKISRGFWFDLYTTLERLKKVDATDADGSSPNADRFRKSVEDLIAADEPISADDLRAKLGLNAKRGQPKRRNRVLGTPVRRPGLKTKICVDRKRQGGPVINFEPGYPAKDFEAALDALLSFLTNPDAASPPRT</sequence>
<gene>
    <name evidence="2" type="ORF">H4O24_14505</name>
</gene>
<dbReference type="EMBL" id="CP060052">
    <property type="protein sequence ID" value="QNE05085.1"/>
    <property type="molecule type" value="Genomic_DNA"/>
</dbReference>
<proteinExistence type="predicted"/>
<name>A0A7G6VTM0_9SPHN</name>
<dbReference type="RefSeq" id="WP_185884306.1">
    <property type="nucleotide sequence ID" value="NZ_CP060052.1"/>
</dbReference>
<organism evidence="2 3">
    <name type="scientific">Croceicoccus marinus</name>
    <dbReference type="NCBI Taxonomy" id="450378"/>
    <lineage>
        <taxon>Bacteria</taxon>
        <taxon>Pseudomonadati</taxon>
        <taxon>Pseudomonadota</taxon>
        <taxon>Alphaproteobacteria</taxon>
        <taxon>Sphingomonadales</taxon>
        <taxon>Erythrobacteraceae</taxon>
        <taxon>Croceicoccus</taxon>
    </lineage>
</organism>
<reference evidence="2 3" key="1">
    <citation type="submission" date="2020-08" db="EMBL/GenBank/DDBJ databases">
        <authorList>
            <person name="Liu G."/>
            <person name="Sun C."/>
        </authorList>
    </citation>
    <scope>NUCLEOTIDE SEQUENCE [LARGE SCALE GENOMIC DNA]</scope>
    <source>
        <strain evidence="2 3">OT19</strain>
    </source>
</reference>
<feature type="region of interest" description="Disordered" evidence="1">
    <location>
        <begin position="1"/>
        <end position="22"/>
    </location>
</feature>
<dbReference type="Proteomes" id="UP000515297">
    <property type="component" value="Chromosome"/>
</dbReference>
<dbReference type="AlphaFoldDB" id="A0A7G6VTM0"/>
<evidence type="ECO:0000313" key="3">
    <source>
        <dbReference type="Proteomes" id="UP000515297"/>
    </source>
</evidence>